<evidence type="ECO:0000256" key="1">
    <source>
        <dbReference type="SAM" id="MobiDB-lite"/>
    </source>
</evidence>
<comment type="caution">
    <text evidence="3">The sequence shown here is derived from an EMBL/GenBank/DDBJ whole genome shotgun (WGS) entry which is preliminary data.</text>
</comment>
<proteinExistence type="predicted"/>
<reference evidence="3 4" key="1">
    <citation type="submission" date="2021-12" db="EMBL/GenBank/DDBJ databases">
        <title>High titer production of polyol ester of fatty acids by Rhodotorula paludigena BS15 towards product separation-free biomass refinery.</title>
        <authorList>
            <person name="Mano J."/>
            <person name="Ono H."/>
            <person name="Tanaka T."/>
            <person name="Naito K."/>
            <person name="Sushida H."/>
            <person name="Ike M."/>
            <person name="Tokuyasu K."/>
            <person name="Kitaoka M."/>
        </authorList>
    </citation>
    <scope>NUCLEOTIDE SEQUENCE [LARGE SCALE GENOMIC DNA]</scope>
    <source>
        <strain evidence="3 4">BS15</strain>
    </source>
</reference>
<gene>
    <name evidence="3" type="ORF">Rhopal_006553-T1</name>
</gene>
<evidence type="ECO:0000259" key="2">
    <source>
        <dbReference type="Pfam" id="PF01936"/>
    </source>
</evidence>
<dbReference type="GO" id="GO:1905762">
    <property type="term" value="F:CCR4-NOT complex binding"/>
    <property type="evidence" value="ECO:0007669"/>
    <property type="project" value="TreeGrafter"/>
</dbReference>
<organism evidence="3 4">
    <name type="scientific">Rhodotorula paludigena</name>
    <dbReference type="NCBI Taxonomy" id="86838"/>
    <lineage>
        <taxon>Eukaryota</taxon>
        <taxon>Fungi</taxon>
        <taxon>Dikarya</taxon>
        <taxon>Basidiomycota</taxon>
        <taxon>Pucciniomycotina</taxon>
        <taxon>Microbotryomycetes</taxon>
        <taxon>Sporidiobolales</taxon>
        <taxon>Sporidiobolaceae</taxon>
        <taxon>Rhodotorula</taxon>
    </lineage>
</organism>
<dbReference type="GO" id="GO:0005777">
    <property type="term" value="C:peroxisome"/>
    <property type="evidence" value="ECO:0007669"/>
    <property type="project" value="InterPro"/>
</dbReference>
<feature type="compositionally biased region" description="Low complexity" evidence="1">
    <location>
        <begin position="217"/>
        <end position="226"/>
    </location>
</feature>
<feature type="compositionally biased region" description="Basic and acidic residues" evidence="1">
    <location>
        <begin position="270"/>
        <end position="304"/>
    </location>
</feature>
<dbReference type="EMBL" id="BQKY01000014">
    <property type="protein sequence ID" value="GJN93496.1"/>
    <property type="molecule type" value="Genomic_DNA"/>
</dbReference>
<dbReference type="InterPro" id="IPR021139">
    <property type="entry name" value="NYN"/>
</dbReference>
<dbReference type="GO" id="GO:0004540">
    <property type="term" value="F:RNA nuclease activity"/>
    <property type="evidence" value="ECO:0007669"/>
    <property type="project" value="InterPro"/>
</dbReference>
<dbReference type="CDD" id="cd10910">
    <property type="entry name" value="PIN_limkain_b1_N_like"/>
    <property type="match status" value="1"/>
</dbReference>
<feature type="compositionally biased region" description="Low complexity" evidence="1">
    <location>
        <begin position="369"/>
        <end position="379"/>
    </location>
</feature>
<dbReference type="PANTHER" id="PTHR14379">
    <property type="entry name" value="LIMKAIN B LKAP"/>
    <property type="match status" value="1"/>
</dbReference>
<sequence>MAGGRRDAEVQVFWDYENICFPSNSHAPDALARLHSLALSYGVLTSTRVYMDTTYERSNRKSSLRAQLQMAGWTIVDAPHAGRKNVVDSMIMVDMLVWALKAKAPVVVLITADRDYAYACSALRNHRCKIVLITNPSASPALTQQADKVIDWRTSILCLGLGAPVDASATTSGSTSDLPSRPDSAFAFPAAPSSTSTYGGASTSFAAATPRYPPSRTASASTTSTAHFPLPTLSPAAAAHPPPDPASKGEAEILDLTLPVARTARKKRTGRDEERGVADGAERVEPRVSRVRVERGAEKGKSREVVVLSEEEEEEGEEKAVDSERQGGADALSARGSKRKRRRVVEPDEGLAVNPSADAEEEDEVLIVSSSSSPSKARV</sequence>
<dbReference type="AlphaFoldDB" id="A0AAV5GLP9"/>
<evidence type="ECO:0000313" key="4">
    <source>
        <dbReference type="Proteomes" id="UP001342314"/>
    </source>
</evidence>
<dbReference type="Gene3D" id="3.40.50.1010">
    <property type="entry name" value="5'-nuclease"/>
    <property type="match status" value="1"/>
</dbReference>
<keyword evidence="4" id="KW-1185">Reference proteome</keyword>
<dbReference type="PANTHER" id="PTHR14379:SF3">
    <property type="entry name" value="MEIOSIS REGULATOR AND MRNA STABILITY FACTOR 1"/>
    <property type="match status" value="1"/>
</dbReference>
<accession>A0AAV5GLP9</accession>
<feature type="domain" description="NYN" evidence="2">
    <location>
        <begin position="10"/>
        <end position="151"/>
    </location>
</feature>
<name>A0AAV5GLP9_9BASI</name>
<feature type="region of interest" description="Disordered" evidence="1">
    <location>
        <begin position="207"/>
        <end position="379"/>
    </location>
</feature>
<dbReference type="Pfam" id="PF01936">
    <property type="entry name" value="NYN"/>
    <property type="match status" value="1"/>
</dbReference>
<feature type="compositionally biased region" description="Basic and acidic residues" evidence="1">
    <location>
        <begin position="318"/>
        <end position="327"/>
    </location>
</feature>
<dbReference type="GO" id="GO:0010468">
    <property type="term" value="P:regulation of gene expression"/>
    <property type="evidence" value="ECO:0007669"/>
    <property type="project" value="InterPro"/>
</dbReference>
<protein>
    <recommendedName>
        <fullName evidence="2">NYN domain-containing protein</fullName>
    </recommendedName>
</protein>
<evidence type="ECO:0000313" key="3">
    <source>
        <dbReference type="EMBL" id="GJN93496.1"/>
    </source>
</evidence>
<dbReference type="Proteomes" id="UP001342314">
    <property type="component" value="Unassembled WGS sequence"/>
</dbReference>
<dbReference type="InterPro" id="IPR024768">
    <property type="entry name" value="Marf1"/>
</dbReference>